<name>A0A2B7YVN3_9FUSO</name>
<dbReference type="RefSeq" id="WP_158411769.1">
    <property type="nucleotide sequence ID" value="NZ_CP077150.1"/>
</dbReference>
<dbReference type="Proteomes" id="UP000226179">
    <property type="component" value="Unassembled WGS sequence"/>
</dbReference>
<reference evidence="1 2" key="1">
    <citation type="submission" date="2017-06" db="EMBL/GenBank/DDBJ databases">
        <title>Draft genome sequence of Fusobacterium nucleatum subsp. animalis KCOM 1280 (=ChDC F318).</title>
        <authorList>
            <person name="Kook J.-K."/>
            <person name="Park S.-N."/>
            <person name="Lim Y.K."/>
            <person name="Roh H."/>
        </authorList>
    </citation>
    <scope>NUCLEOTIDE SEQUENCE [LARGE SCALE GENOMIC DNA]</scope>
    <source>
        <strain evidence="2">KCOM 1280 ( ChDC F318)</strain>
    </source>
</reference>
<evidence type="ECO:0008006" key="3">
    <source>
        <dbReference type="Google" id="ProtNLM"/>
    </source>
</evidence>
<evidence type="ECO:0000313" key="1">
    <source>
        <dbReference type="EMBL" id="PGH25053.1"/>
    </source>
</evidence>
<comment type="caution">
    <text evidence="1">The sequence shown here is derived from an EMBL/GenBank/DDBJ whole genome shotgun (WGS) entry which is preliminary data.</text>
</comment>
<accession>A0A2B7YVN3</accession>
<dbReference type="Gene3D" id="1.10.30.50">
    <property type="match status" value="1"/>
</dbReference>
<gene>
    <name evidence="1" type="ORF">RN90_06340</name>
</gene>
<protein>
    <recommendedName>
        <fullName evidence="3">HNH nuclease domain-containing protein</fullName>
    </recommendedName>
</protein>
<sequence>MIRIDVSKIKNWELIKKKHSEWYHKEIFPEIDIAIEKIEKEYQNNQFNQKVTYKNQDIVKRYVNLLKKIKSEEKNFVIKENLFFDYKVDEINFLSTIMKKEKKKKSILEEMFSLFKINEKYLEYLPHNLFSYDKFPNHTGEWNRHKLLSLMGIEVCPYCQRNYISSFEENDDKRTTADLDHFYPKSLYPFLALSLYNFIPSCQICNSRFKGSKDTYNSIYPYEESFDDLGAKFKTSKEIIYEILGEKDSEFFINIDYGNLKDEDNKKIQNSISNLGLDKVYKKSHNHYIKDLLENIEKYPKNYLESCIEIFDEYCKDENKKEKIIKYFIDIVKEPYRKRIENGEPLAKLTKDILDEFKIKI</sequence>
<proteinExistence type="predicted"/>
<dbReference type="AlphaFoldDB" id="A0A2B7YVN3"/>
<evidence type="ECO:0000313" key="2">
    <source>
        <dbReference type="Proteomes" id="UP000226179"/>
    </source>
</evidence>
<organism evidence="1 2">
    <name type="scientific">Fusobacterium animalis</name>
    <dbReference type="NCBI Taxonomy" id="76859"/>
    <lineage>
        <taxon>Bacteria</taxon>
        <taxon>Fusobacteriati</taxon>
        <taxon>Fusobacteriota</taxon>
        <taxon>Fusobacteriia</taxon>
        <taxon>Fusobacteriales</taxon>
        <taxon>Fusobacteriaceae</taxon>
        <taxon>Fusobacterium</taxon>
    </lineage>
</organism>
<dbReference type="EMBL" id="NJGJ01000001">
    <property type="protein sequence ID" value="PGH25053.1"/>
    <property type="molecule type" value="Genomic_DNA"/>
</dbReference>